<dbReference type="InterPro" id="IPR005084">
    <property type="entry name" value="CBM6"/>
</dbReference>
<dbReference type="GO" id="GO:0004553">
    <property type="term" value="F:hydrolase activity, hydrolyzing O-glycosyl compounds"/>
    <property type="evidence" value="ECO:0007669"/>
    <property type="project" value="InterPro"/>
</dbReference>
<dbReference type="CDD" id="cd04084">
    <property type="entry name" value="CBM6_xylanase-like"/>
    <property type="match status" value="1"/>
</dbReference>
<evidence type="ECO:0000256" key="1">
    <source>
        <dbReference type="ARBA" id="ARBA00009865"/>
    </source>
</evidence>
<keyword evidence="2" id="KW-0624">Polysaccharide degradation</keyword>
<evidence type="ECO:0000256" key="2">
    <source>
        <dbReference type="ARBA" id="ARBA00022651"/>
    </source>
</evidence>
<dbReference type="EMBL" id="PGEX01000001">
    <property type="protein sequence ID" value="PJJ40650.1"/>
    <property type="molecule type" value="Genomic_DNA"/>
</dbReference>
<dbReference type="InterPro" id="IPR052176">
    <property type="entry name" value="Glycosyl_Hydrlase_43_Enz"/>
</dbReference>
<keyword evidence="2" id="KW-0858">Xylan degradation</keyword>
<keyword evidence="6" id="KW-0326">Glycosidase</keyword>
<dbReference type="Proteomes" id="UP000231134">
    <property type="component" value="Unassembled WGS sequence"/>
</dbReference>
<dbReference type="PROSITE" id="PS51175">
    <property type="entry name" value="CBM6"/>
    <property type="match status" value="2"/>
</dbReference>
<dbReference type="InterPro" id="IPR008979">
    <property type="entry name" value="Galactose-bd-like_sf"/>
</dbReference>
<evidence type="ECO:0000256" key="6">
    <source>
        <dbReference type="ARBA" id="ARBA00023295"/>
    </source>
</evidence>
<proteinExistence type="inferred from homology"/>
<evidence type="ECO:0000256" key="8">
    <source>
        <dbReference type="SAM" id="MobiDB-lite"/>
    </source>
</evidence>
<dbReference type="RefSeq" id="WP_100424719.1">
    <property type="nucleotide sequence ID" value="NZ_PGEX01000001.1"/>
</dbReference>
<evidence type="ECO:0000256" key="4">
    <source>
        <dbReference type="ARBA" id="ARBA00022801"/>
    </source>
</evidence>
<comment type="similarity">
    <text evidence="1">Belongs to the glycosyl hydrolase 43 family.</text>
</comment>
<name>A0A2M9A4K7_9BACT</name>
<feature type="site" description="Important for catalytic activity, responsible for pKa modulation of the active site Glu and correct orientation of both the proton donor and substrate" evidence="7">
    <location>
        <position position="168"/>
    </location>
</feature>
<keyword evidence="5" id="KW-0119">Carbohydrate metabolism</keyword>
<dbReference type="InterPro" id="IPR023296">
    <property type="entry name" value="Glyco_hydro_beta-prop_sf"/>
</dbReference>
<dbReference type="OrthoDB" id="9758957at2"/>
<organism evidence="10 11">
    <name type="scientific">Hallerella succinigenes</name>
    <dbReference type="NCBI Taxonomy" id="1896222"/>
    <lineage>
        <taxon>Bacteria</taxon>
        <taxon>Pseudomonadati</taxon>
        <taxon>Fibrobacterota</taxon>
        <taxon>Fibrobacteria</taxon>
        <taxon>Fibrobacterales</taxon>
        <taxon>Fibrobacteraceae</taxon>
        <taxon>Hallerella</taxon>
    </lineage>
</organism>
<reference evidence="10 11" key="1">
    <citation type="submission" date="2017-11" db="EMBL/GenBank/DDBJ databases">
        <title>Animal gut microbial communities from fecal samples from Wisconsin, USA.</title>
        <authorList>
            <person name="Neumann A."/>
        </authorList>
    </citation>
    <scope>NUCLEOTIDE SEQUENCE [LARGE SCALE GENOMIC DNA]</scope>
    <source>
        <strain evidence="10 11">UWS3</strain>
    </source>
</reference>
<dbReference type="SUPFAM" id="SSF49785">
    <property type="entry name" value="Galactose-binding domain-like"/>
    <property type="match status" value="2"/>
</dbReference>
<keyword evidence="11" id="KW-1185">Reference proteome</keyword>
<keyword evidence="3" id="KW-0732">Signal</keyword>
<dbReference type="SMART" id="SM00606">
    <property type="entry name" value="CBD_IV"/>
    <property type="match status" value="2"/>
</dbReference>
<dbReference type="InterPro" id="IPR006710">
    <property type="entry name" value="Glyco_hydro_43"/>
</dbReference>
<evidence type="ECO:0000256" key="5">
    <source>
        <dbReference type="ARBA" id="ARBA00023277"/>
    </source>
</evidence>
<gene>
    <name evidence="10" type="ORF">BGX16_0584</name>
</gene>
<dbReference type="AlphaFoldDB" id="A0A2M9A4K7"/>
<evidence type="ECO:0000313" key="10">
    <source>
        <dbReference type="EMBL" id="PJJ40650.1"/>
    </source>
</evidence>
<dbReference type="SUPFAM" id="SSF75005">
    <property type="entry name" value="Arabinanase/levansucrase/invertase"/>
    <property type="match status" value="1"/>
</dbReference>
<protein>
    <submittedName>
        <fullName evidence="10">Carbohydrate binding protein with CBM6 domain</fullName>
    </submittedName>
</protein>
<dbReference type="Pfam" id="PF04616">
    <property type="entry name" value="Glyco_hydro_43"/>
    <property type="match status" value="1"/>
</dbReference>
<dbReference type="CDD" id="cd09003">
    <property type="entry name" value="GH43_XynD-like"/>
    <property type="match status" value="1"/>
</dbReference>
<dbReference type="Pfam" id="PF03422">
    <property type="entry name" value="CBM_6"/>
    <property type="match status" value="2"/>
</dbReference>
<dbReference type="PANTHER" id="PTHR43772:SF2">
    <property type="entry name" value="PUTATIVE (AFU_ORTHOLOGUE AFUA_2G04480)-RELATED"/>
    <property type="match status" value="1"/>
</dbReference>
<feature type="domain" description="CBM6" evidence="9">
    <location>
        <begin position="358"/>
        <end position="496"/>
    </location>
</feature>
<dbReference type="CDD" id="cd04080">
    <property type="entry name" value="CBM6_cellulase-like"/>
    <property type="match status" value="1"/>
</dbReference>
<evidence type="ECO:0000256" key="7">
    <source>
        <dbReference type="PIRSR" id="PIRSR606710-2"/>
    </source>
</evidence>
<keyword evidence="4" id="KW-0378">Hydrolase</keyword>
<comment type="caution">
    <text evidence="10">The sequence shown here is derived from an EMBL/GenBank/DDBJ whole genome shotgun (WGS) entry which is preliminary data.</text>
</comment>
<dbReference type="Gene3D" id="2.60.120.260">
    <property type="entry name" value="Galactose-binding domain-like"/>
    <property type="match status" value="2"/>
</dbReference>
<dbReference type="GO" id="GO:0030246">
    <property type="term" value="F:carbohydrate binding"/>
    <property type="evidence" value="ECO:0007669"/>
    <property type="project" value="InterPro"/>
</dbReference>
<dbReference type="GO" id="GO:0045493">
    <property type="term" value="P:xylan catabolic process"/>
    <property type="evidence" value="ECO:0007669"/>
    <property type="project" value="UniProtKB-KW"/>
</dbReference>
<dbReference type="PANTHER" id="PTHR43772">
    <property type="entry name" value="ENDO-1,4-BETA-XYLANASE"/>
    <property type="match status" value="1"/>
</dbReference>
<evidence type="ECO:0000256" key="3">
    <source>
        <dbReference type="ARBA" id="ARBA00022729"/>
    </source>
</evidence>
<dbReference type="InterPro" id="IPR006584">
    <property type="entry name" value="Cellulose-bd_IV"/>
</dbReference>
<dbReference type="Gene3D" id="2.115.10.20">
    <property type="entry name" value="Glycosyl hydrolase domain, family 43"/>
    <property type="match status" value="1"/>
</dbReference>
<evidence type="ECO:0000259" key="9">
    <source>
        <dbReference type="PROSITE" id="PS51175"/>
    </source>
</evidence>
<evidence type="ECO:0000313" key="11">
    <source>
        <dbReference type="Proteomes" id="UP000231134"/>
    </source>
</evidence>
<accession>A0A2M9A4K7</accession>
<feature type="region of interest" description="Disordered" evidence="8">
    <location>
        <begin position="522"/>
        <end position="549"/>
    </location>
</feature>
<feature type="domain" description="CBM6" evidence="9">
    <location>
        <begin position="536"/>
        <end position="663"/>
    </location>
</feature>
<sequence>MLNGNVWCKSCLQKVACLVAGLTVFGLADNPISSYHYLADPAAASDGEYFYVITDSDDPAAANANGYNIKALYAFRTKDMKNWTDFGIIYDARKVDGIGDIWASGIAVNPNDGRLYIVFPDGGGGGIGLIGADSIAGPWTNPVSGNKKLINNWGGGLADCDGIGWCFDPAIFFDDDGQGYFTFGGGSSDTRKAEDNNNDIFNIYKLNKDMKGFDVNTKTHLKIGGPRAMEASYIHKYKGNYYLSYSTADLRIAYGMSKNPMGPYEYKGIFMGNPSINGQNINANNNNHHGIAEFKGRWYVTYHDRRIANGYDGLEKIPAEDGKADPVAAFHRSVSVDEFFYNDDGTMMPLTFTKEGPEQIENFDPYDWYPALTSSKQKGIRSRSNFTLGKVTEHLLLPLSTKESWIRVSGVDFGTAATGFVVQAASAEDGNKIEIHTDSATGTLAGVCSLKNTGNKTTYVENTCEVEGLKGIVDQLFLVFKGSKDSTMAIKAWGFEGSGTTPPTPQQPYGDKPWEVPGKIEAENYDVPGSGRGDVSSYSDKNAENQGDAEFRDTEGVDVVKGGSGYAIGYTEAGEWLEYTVDVKTTGDYKLTVNAASGSKTSSILFTVDGNALSDTVKIPQTDTTWNVYKLIDGGSVKLTEGSHIIRLSITGSYVNVDWFKLESIVNGEVVEISEETTGILVRHVKLDAIQTSAYDVFDLRGHKVASFMATSLSEASKMWRSRAQKFQGICLIRSRKTGMVAKIPVSR</sequence>